<dbReference type="AlphaFoldDB" id="A0A3D9L0H2"/>
<name>A0A3D9L0H2_MARFU</name>
<dbReference type="EMBL" id="QREG01000014">
    <property type="protein sequence ID" value="RED96679.1"/>
    <property type="molecule type" value="Genomic_DNA"/>
</dbReference>
<proteinExistence type="predicted"/>
<dbReference type="RefSeq" id="WP_115868960.1">
    <property type="nucleotide sequence ID" value="NZ_QREG01000014.1"/>
</dbReference>
<keyword evidence="2" id="KW-1185">Reference proteome</keyword>
<dbReference type="Proteomes" id="UP000256779">
    <property type="component" value="Unassembled WGS sequence"/>
</dbReference>
<evidence type="ECO:0000313" key="1">
    <source>
        <dbReference type="EMBL" id="RED96679.1"/>
    </source>
</evidence>
<evidence type="ECO:0000313" key="2">
    <source>
        <dbReference type="Proteomes" id="UP000256779"/>
    </source>
</evidence>
<organism evidence="1 2">
    <name type="scientific">Marinoscillum furvescens DSM 4134</name>
    <dbReference type="NCBI Taxonomy" id="1122208"/>
    <lineage>
        <taxon>Bacteria</taxon>
        <taxon>Pseudomonadati</taxon>
        <taxon>Bacteroidota</taxon>
        <taxon>Cytophagia</taxon>
        <taxon>Cytophagales</taxon>
        <taxon>Reichenbachiellaceae</taxon>
        <taxon>Marinoscillum</taxon>
    </lineage>
</organism>
<gene>
    <name evidence="1" type="ORF">C7460_114138</name>
</gene>
<sequence>MITKLKAGFSSIQEMSQEDEIRFFKLIKPKFTAELHFQMANFQYCKGMPKGTIRKKKRHINQNMEKEPHFIWHVDDKRS</sequence>
<accession>A0A3D9L0H2</accession>
<comment type="caution">
    <text evidence="1">The sequence shown here is derived from an EMBL/GenBank/DDBJ whole genome shotgun (WGS) entry which is preliminary data.</text>
</comment>
<reference evidence="1 2" key="1">
    <citation type="submission" date="2018-07" db="EMBL/GenBank/DDBJ databases">
        <title>Genomic Encyclopedia of Type Strains, Phase IV (KMG-IV): sequencing the most valuable type-strain genomes for metagenomic binning, comparative biology and taxonomic classification.</title>
        <authorList>
            <person name="Goeker M."/>
        </authorList>
    </citation>
    <scope>NUCLEOTIDE SEQUENCE [LARGE SCALE GENOMIC DNA]</scope>
    <source>
        <strain evidence="1 2">DSM 4134</strain>
    </source>
</reference>
<protein>
    <submittedName>
        <fullName evidence="1">Uncharacterized protein</fullName>
    </submittedName>
</protein>